<protein>
    <submittedName>
        <fullName evidence="2">Uncharacterized protein</fullName>
    </submittedName>
</protein>
<dbReference type="InterPro" id="IPR046607">
    <property type="entry name" value="DUF6666"/>
</dbReference>
<name>A0A5C5V7I4_9BACT</name>
<evidence type="ECO:0000313" key="2">
    <source>
        <dbReference type="EMBL" id="TWT34476.1"/>
    </source>
</evidence>
<dbReference type="RefSeq" id="WP_146430758.1">
    <property type="nucleotide sequence ID" value="NZ_SJPF01000002.1"/>
</dbReference>
<feature type="signal peptide" evidence="1">
    <location>
        <begin position="1"/>
        <end position="25"/>
    </location>
</feature>
<dbReference type="Proteomes" id="UP000318878">
    <property type="component" value="Unassembled WGS sequence"/>
</dbReference>
<keyword evidence="1" id="KW-0732">Signal</keyword>
<organism evidence="2 3">
    <name type="scientific">Blastopirellula retiformator</name>
    <dbReference type="NCBI Taxonomy" id="2527970"/>
    <lineage>
        <taxon>Bacteria</taxon>
        <taxon>Pseudomonadati</taxon>
        <taxon>Planctomycetota</taxon>
        <taxon>Planctomycetia</taxon>
        <taxon>Pirellulales</taxon>
        <taxon>Pirellulaceae</taxon>
        <taxon>Blastopirellula</taxon>
    </lineage>
</organism>
<dbReference type="AlphaFoldDB" id="A0A5C5V7I4"/>
<comment type="caution">
    <text evidence="2">The sequence shown here is derived from an EMBL/GenBank/DDBJ whole genome shotgun (WGS) entry which is preliminary data.</text>
</comment>
<sequence length="419" mass="45725" precursor="true">MSFSTRMALAAVLVMASMLTATSYAQTQEPRVGRLFPSTTSSSDRIYQARQRAAKASRIATQIETNAAEVEQVDYSVLSAQPSVEMVEPGVEFMEHEGVIMEEGPHHHGAMHGDGCGCQSCGTGDCGPSCGSSCGGCGQCETCCMTCIPLCFKLNWDDFSVNAGVEGFKNGLNRGMDGSFGYMYGFNWGMPIGFLPKSGLGFQIGMSGSNANLYGASFTESSRDQTFFTVGLFRRVDWGWQGGIAFDHLKDQWYYDVEVSQVRGQLSWVFQGCNEVGFQFSASDSEGSGAATIDIPGTDATNNLTETVAATNLYTFFWRRRLDDCGRSVRLFGGWTGDSQGILGADAHVPLTQRLALDSGFTFLLPDSQQTRTRNEEEAWNIGINLVWYPFAGSKCGSTSYYRPLMNVANNGDFILRRQ</sequence>
<feature type="chain" id="PRO_5022905070" evidence="1">
    <location>
        <begin position="26"/>
        <end position="419"/>
    </location>
</feature>
<evidence type="ECO:0000256" key="1">
    <source>
        <dbReference type="SAM" id="SignalP"/>
    </source>
</evidence>
<dbReference type="OrthoDB" id="280162at2"/>
<dbReference type="EMBL" id="SJPF01000002">
    <property type="protein sequence ID" value="TWT34476.1"/>
    <property type="molecule type" value="Genomic_DNA"/>
</dbReference>
<reference evidence="2 3" key="1">
    <citation type="submission" date="2019-02" db="EMBL/GenBank/DDBJ databases">
        <title>Deep-cultivation of Planctomycetes and their phenomic and genomic characterization uncovers novel biology.</title>
        <authorList>
            <person name="Wiegand S."/>
            <person name="Jogler M."/>
            <person name="Boedeker C."/>
            <person name="Pinto D."/>
            <person name="Vollmers J."/>
            <person name="Rivas-Marin E."/>
            <person name="Kohn T."/>
            <person name="Peeters S.H."/>
            <person name="Heuer A."/>
            <person name="Rast P."/>
            <person name="Oberbeckmann S."/>
            <person name="Bunk B."/>
            <person name="Jeske O."/>
            <person name="Meyerdierks A."/>
            <person name="Storesund J.E."/>
            <person name="Kallscheuer N."/>
            <person name="Luecker S."/>
            <person name="Lage O.M."/>
            <person name="Pohl T."/>
            <person name="Merkel B.J."/>
            <person name="Hornburger P."/>
            <person name="Mueller R.-W."/>
            <person name="Bruemmer F."/>
            <person name="Labrenz M."/>
            <person name="Spormann A.M."/>
            <person name="Op Den Camp H."/>
            <person name="Overmann J."/>
            <person name="Amann R."/>
            <person name="Jetten M.S.M."/>
            <person name="Mascher T."/>
            <person name="Medema M.H."/>
            <person name="Devos D.P."/>
            <person name="Kaster A.-K."/>
            <person name="Ovreas L."/>
            <person name="Rohde M."/>
            <person name="Galperin M.Y."/>
            <person name="Jogler C."/>
        </authorList>
    </citation>
    <scope>NUCLEOTIDE SEQUENCE [LARGE SCALE GENOMIC DNA]</scope>
    <source>
        <strain evidence="2 3">Enr8</strain>
    </source>
</reference>
<evidence type="ECO:0000313" key="3">
    <source>
        <dbReference type="Proteomes" id="UP000318878"/>
    </source>
</evidence>
<dbReference type="Pfam" id="PF20371">
    <property type="entry name" value="DUF6666"/>
    <property type="match status" value="1"/>
</dbReference>
<accession>A0A5C5V7I4</accession>
<keyword evidence="3" id="KW-1185">Reference proteome</keyword>
<gene>
    <name evidence="2" type="ORF">Enr8_18850</name>
</gene>
<proteinExistence type="predicted"/>